<protein>
    <recommendedName>
        <fullName evidence="3">BED-type domain-containing protein</fullName>
    </recommendedName>
</protein>
<dbReference type="Proteomes" id="UP000026962">
    <property type="component" value="Chromosome 1"/>
</dbReference>
<sequence>MPVVGAPGMSPTEQFMIIYTLRYGFNAEPEGEYLDNEVDDDVDDGVDDEDGEDVNVIDASSLLGEGKRKFRSKAWREYVPIYEDGDITKGEYMHCTTLISAKRGAGTSALRNHLKRCRIRLEKQESDNVDMDIDSCDELADWDKHVSLATPQRIMTSSELKNYLSKPSLPRSEPFDILKWWQANSIEFNSTLRVWKLGRQRSVEDGEGLFLENSI</sequence>
<dbReference type="GO" id="GO:0005634">
    <property type="term" value="C:nucleus"/>
    <property type="evidence" value="ECO:0007669"/>
    <property type="project" value="TreeGrafter"/>
</dbReference>
<dbReference type="PANTHER" id="PTHR34396">
    <property type="entry name" value="OS03G0264950 PROTEIN-RELATED"/>
    <property type="match status" value="1"/>
</dbReference>
<dbReference type="InterPro" id="IPR053031">
    <property type="entry name" value="Cuticle_assoc_protein"/>
</dbReference>
<dbReference type="HOGENOM" id="CLU_1285089_0_0_1"/>
<organism evidence="1">
    <name type="scientific">Oryza punctata</name>
    <name type="common">Red rice</name>
    <dbReference type="NCBI Taxonomy" id="4537"/>
    <lineage>
        <taxon>Eukaryota</taxon>
        <taxon>Viridiplantae</taxon>
        <taxon>Streptophyta</taxon>
        <taxon>Embryophyta</taxon>
        <taxon>Tracheophyta</taxon>
        <taxon>Spermatophyta</taxon>
        <taxon>Magnoliopsida</taxon>
        <taxon>Liliopsida</taxon>
        <taxon>Poales</taxon>
        <taxon>Poaceae</taxon>
        <taxon>BOP clade</taxon>
        <taxon>Oryzoideae</taxon>
        <taxon>Oryzeae</taxon>
        <taxon>Oryzinae</taxon>
        <taxon>Oryza</taxon>
    </lineage>
</organism>
<name>A0A0E0JJK9_ORYPU</name>
<proteinExistence type="predicted"/>
<dbReference type="GO" id="GO:0006357">
    <property type="term" value="P:regulation of transcription by RNA polymerase II"/>
    <property type="evidence" value="ECO:0007669"/>
    <property type="project" value="TreeGrafter"/>
</dbReference>
<dbReference type="PANTHER" id="PTHR34396:SF27">
    <property type="entry name" value="OS08G0208700 PROTEIN"/>
    <property type="match status" value="1"/>
</dbReference>
<evidence type="ECO:0000313" key="2">
    <source>
        <dbReference type="Proteomes" id="UP000026962"/>
    </source>
</evidence>
<dbReference type="GO" id="GO:1990837">
    <property type="term" value="F:sequence-specific double-stranded DNA binding"/>
    <property type="evidence" value="ECO:0007669"/>
    <property type="project" value="TreeGrafter"/>
</dbReference>
<keyword evidence="2" id="KW-1185">Reference proteome</keyword>
<reference evidence="1" key="2">
    <citation type="submission" date="2018-05" db="EMBL/GenBank/DDBJ databases">
        <title>OpunRS2 (Oryza punctata Reference Sequence Version 2).</title>
        <authorList>
            <person name="Zhang J."/>
            <person name="Kudrna D."/>
            <person name="Lee S."/>
            <person name="Talag J."/>
            <person name="Welchert J."/>
            <person name="Wing R.A."/>
        </authorList>
    </citation>
    <scope>NUCLEOTIDE SEQUENCE [LARGE SCALE GENOMIC DNA]</scope>
</reference>
<accession>A0A0E0JJK9</accession>
<reference evidence="1" key="1">
    <citation type="submission" date="2015-04" db="UniProtKB">
        <authorList>
            <consortium name="EnsemblPlants"/>
        </authorList>
    </citation>
    <scope>IDENTIFICATION</scope>
</reference>
<dbReference type="EnsemblPlants" id="OPUNC01G18430.1">
    <property type="protein sequence ID" value="OPUNC01G18430.1"/>
    <property type="gene ID" value="OPUNC01G18430"/>
</dbReference>
<dbReference type="Gramene" id="OPUNC01G18430.1">
    <property type="protein sequence ID" value="OPUNC01G18430.1"/>
    <property type="gene ID" value="OPUNC01G18430"/>
</dbReference>
<evidence type="ECO:0000313" key="1">
    <source>
        <dbReference type="EnsemblPlants" id="OPUNC01G18430.1"/>
    </source>
</evidence>
<dbReference type="SMART" id="SM00614">
    <property type="entry name" value="ZnF_BED"/>
    <property type="match status" value="1"/>
</dbReference>
<evidence type="ECO:0008006" key="3">
    <source>
        <dbReference type="Google" id="ProtNLM"/>
    </source>
</evidence>
<dbReference type="AlphaFoldDB" id="A0A0E0JJK9"/>